<comment type="catalytic activity">
    <reaction evidence="1 7 9">
        <text>Hydrolyzes single-stranded DNA or mismatched double-stranded DNA and polynucleotides, releasing free uracil.</text>
        <dbReference type="EC" id="3.2.2.27"/>
    </reaction>
</comment>
<keyword evidence="7" id="KW-0496">Mitochondrion</keyword>
<dbReference type="PANTHER" id="PTHR11264">
    <property type="entry name" value="URACIL-DNA GLYCOSYLASE"/>
    <property type="match status" value="1"/>
</dbReference>
<evidence type="ECO:0000256" key="9">
    <source>
        <dbReference type="RuleBase" id="RU003780"/>
    </source>
</evidence>
<evidence type="ECO:0000256" key="4">
    <source>
        <dbReference type="ARBA" id="ARBA00022763"/>
    </source>
</evidence>
<evidence type="ECO:0000256" key="7">
    <source>
        <dbReference type="HAMAP-Rule" id="MF_03166"/>
    </source>
</evidence>
<dbReference type="AlphaFoldDB" id="A0A6V2UDE2"/>
<sequence length="334" mass="37060">MNRALYLTLCISSLRSSLHFPGYSARALFIDSRVIQSQCFLYPSLQTMSSQKKRKSQTSLTNFFTAPVSGKKKSKIRGSHDEQGAEEKREEETKQEVVGGEMVDVHGMPLDGRWHGVLSTEFSKPYFETLVGFIHGRRTSGKIIYPPQNMVFSALNECPLDSIKVVIIGQDPYHGPNQAHGMSFSVLPGVPHPPSLRNMIKEAVEDVSIQPPAKNYGYLINWSRQGVLLLNAVLTVEKASANSHQKKGWEQFTDAVIREVSRQSPGCVFLLWGKPAQAKARGIDRGKHRVIESAHPSPLSATKTNAPFIGSRCYSRANALLAELGREPVDWSIS</sequence>
<reference evidence="13" key="1">
    <citation type="submission" date="2021-01" db="EMBL/GenBank/DDBJ databases">
        <authorList>
            <person name="Corre E."/>
            <person name="Pelletier E."/>
            <person name="Niang G."/>
            <person name="Scheremetjew M."/>
            <person name="Finn R."/>
            <person name="Kale V."/>
            <person name="Holt S."/>
            <person name="Cochrane G."/>
            <person name="Meng A."/>
            <person name="Brown T."/>
            <person name="Cohen L."/>
        </authorList>
    </citation>
    <scope>NUCLEOTIDE SEQUENCE</scope>
    <source>
        <strain evidence="13">CCMP3107</strain>
    </source>
</reference>
<evidence type="ECO:0000313" key="14">
    <source>
        <dbReference type="EMBL" id="CAE0635371.1"/>
    </source>
</evidence>
<name>A0A6V2UDE2_HETAK</name>
<evidence type="ECO:0000259" key="11">
    <source>
        <dbReference type="SMART" id="SM00986"/>
    </source>
</evidence>
<dbReference type="NCBIfam" id="NF003592">
    <property type="entry name" value="PRK05254.1-5"/>
    <property type="match status" value="1"/>
</dbReference>
<keyword evidence="7" id="KW-0539">Nucleus</keyword>
<dbReference type="Gene3D" id="3.40.470.10">
    <property type="entry name" value="Uracil-DNA glycosylase-like domain"/>
    <property type="match status" value="1"/>
</dbReference>
<dbReference type="NCBIfam" id="NF003589">
    <property type="entry name" value="PRK05254.1-2"/>
    <property type="match status" value="1"/>
</dbReference>
<dbReference type="Pfam" id="PF03167">
    <property type="entry name" value="UDG"/>
    <property type="match status" value="1"/>
</dbReference>
<dbReference type="PANTHER" id="PTHR11264:SF0">
    <property type="entry name" value="URACIL-DNA GLYCOSYLASE"/>
    <property type="match status" value="1"/>
</dbReference>
<dbReference type="InterPro" id="IPR018085">
    <property type="entry name" value="Ura-DNA_Glyclase_AS"/>
</dbReference>
<feature type="region of interest" description="Disordered" evidence="10">
    <location>
        <begin position="71"/>
        <end position="96"/>
    </location>
</feature>
<keyword evidence="6 7" id="KW-0234">DNA repair</keyword>
<evidence type="ECO:0000256" key="1">
    <source>
        <dbReference type="ARBA" id="ARBA00001400"/>
    </source>
</evidence>
<dbReference type="SMART" id="SM00987">
    <property type="entry name" value="UreE_C"/>
    <property type="match status" value="1"/>
</dbReference>
<evidence type="ECO:0000256" key="10">
    <source>
        <dbReference type="SAM" id="MobiDB-lite"/>
    </source>
</evidence>
<protein>
    <recommendedName>
        <fullName evidence="3 7">Uracil-DNA glycosylase</fullName>
        <shortName evidence="7">UDG</shortName>
        <ecNumber evidence="3 7">3.2.2.27</ecNumber>
    </recommendedName>
</protein>
<dbReference type="InterPro" id="IPR036895">
    <property type="entry name" value="Uracil-DNA_glycosylase-like_sf"/>
</dbReference>
<dbReference type="SMART" id="SM00986">
    <property type="entry name" value="UDG"/>
    <property type="match status" value="1"/>
</dbReference>
<proteinExistence type="inferred from homology"/>
<keyword evidence="4 7" id="KW-0227">DNA damage</keyword>
<evidence type="ECO:0000313" key="12">
    <source>
        <dbReference type="EMBL" id="CAE0635369.1"/>
    </source>
</evidence>
<dbReference type="GO" id="GO:0097510">
    <property type="term" value="P:base-excision repair, AP site formation via deaminated base removal"/>
    <property type="evidence" value="ECO:0007669"/>
    <property type="project" value="TreeGrafter"/>
</dbReference>
<dbReference type="InterPro" id="IPR005122">
    <property type="entry name" value="Uracil-DNA_glycosylase-like"/>
</dbReference>
<dbReference type="GO" id="GO:0005739">
    <property type="term" value="C:mitochondrion"/>
    <property type="evidence" value="ECO:0007669"/>
    <property type="project" value="UniProtKB-SubCell"/>
</dbReference>
<dbReference type="HAMAP" id="MF_00148">
    <property type="entry name" value="UDG"/>
    <property type="match status" value="1"/>
</dbReference>
<evidence type="ECO:0000256" key="3">
    <source>
        <dbReference type="ARBA" id="ARBA00012030"/>
    </source>
</evidence>
<evidence type="ECO:0000256" key="5">
    <source>
        <dbReference type="ARBA" id="ARBA00022801"/>
    </source>
</evidence>
<organism evidence="13">
    <name type="scientific">Heterosigma akashiwo</name>
    <name type="common">Chromophytic alga</name>
    <name type="synonym">Heterosigma carterae</name>
    <dbReference type="NCBI Taxonomy" id="2829"/>
    <lineage>
        <taxon>Eukaryota</taxon>
        <taxon>Sar</taxon>
        <taxon>Stramenopiles</taxon>
        <taxon>Ochrophyta</taxon>
        <taxon>Raphidophyceae</taxon>
        <taxon>Chattonellales</taxon>
        <taxon>Chattonellaceae</taxon>
        <taxon>Heterosigma</taxon>
    </lineage>
</organism>
<dbReference type="GO" id="GO:0005634">
    <property type="term" value="C:nucleus"/>
    <property type="evidence" value="ECO:0007669"/>
    <property type="project" value="UniProtKB-SubCell"/>
</dbReference>
<evidence type="ECO:0000256" key="6">
    <source>
        <dbReference type="ARBA" id="ARBA00023204"/>
    </source>
</evidence>
<comment type="subcellular location">
    <subcellularLocation>
        <location evidence="7">Mitochondrion</location>
    </subcellularLocation>
    <subcellularLocation>
        <location evidence="7">Nucleus</location>
    </subcellularLocation>
</comment>
<gene>
    <name evidence="12" type="ORF">HAKA00212_LOCUS14111</name>
    <name evidence="13" type="ORF">HAKA00212_LOCUS14112</name>
    <name evidence="14" type="ORF">HAKA00212_LOCUS14113</name>
</gene>
<dbReference type="NCBIfam" id="TIGR00628">
    <property type="entry name" value="ung"/>
    <property type="match status" value="1"/>
</dbReference>
<dbReference type="InterPro" id="IPR002043">
    <property type="entry name" value="UDG_fam1"/>
</dbReference>
<comment type="function">
    <text evidence="7 9">Excises uracil residues from the DNA which can arise as a result of misincorporation of dUMP residues by DNA polymerase or due to deamination of cytosine.</text>
</comment>
<dbReference type="FunFam" id="3.40.470.10:FF:000001">
    <property type="entry name" value="Uracil-DNA glycosylase"/>
    <property type="match status" value="1"/>
</dbReference>
<feature type="active site" description="Proton acceptor" evidence="7 8">
    <location>
        <position position="171"/>
    </location>
</feature>
<accession>A0A6V2UDE2</accession>
<dbReference type="EMBL" id="HBIU01030583">
    <property type="protein sequence ID" value="CAE0635369.1"/>
    <property type="molecule type" value="Transcribed_RNA"/>
</dbReference>
<evidence type="ECO:0000313" key="13">
    <source>
        <dbReference type="EMBL" id="CAE0635370.1"/>
    </source>
</evidence>
<dbReference type="EMBL" id="HBIU01030586">
    <property type="protein sequence ID" value="CAE0635371.1"/>
    <property type="molecule type" value="Transcribed_RNA"/>
</dbReference>
<dbReference type="PROSITE" id="PS00130">
    <property type="entry name" value="U_DNA_GLYCOSYLASE"/>
    <property type="match status" value="1"/>
</dbReference>
<dbReference type="CDD" id="cd10027">
    <property type="entry name" value="UDG-F1-like"/>
    <property type="match status" value="1"/>
</dbReference>
<feature type="domain" description="Uracil-DNA glycosylase-like" evidence="11">
    <location>
        <begin position="156"/>
        <end position="321"/>
    </location>
</feature>
<keyword evidence="5 7" id="KW-0378">Hydrolase</keyword>
<evidence type="ECO:0000256" key="2">
    <source>
        <dbReference type="ARBA" id="ARBA00008184"/>
    </source>
</evidence>
<dbReference type="NCBIfam" id="NF003591">
    <property type="entry name" value="PRK05254.1-4"/>
    <property type="match status" value="1"/>
</dbReference>
<dbReference type="SUPFAM" id="SSF52141">
    <property type="entry name" value="Uracil-DNA glycosylase-like"/>
    <property type="match status" value="1"/>
</dbReference>
<comment type="similarity">
    <text evidence="2 7 9">Belongs to the uracil-DNA glycosylase (UDG) superfamily. UNG family.</text>
</comment>
<dbReference type="GO" id="GO:0004844">
    <property type="term" value="F:uracil DNA N-glycosylase activity"/>
    <property type="evidence" value="ECO:0007669"/>
    <property type="project" value="UniProtKB-UniRule"/>
</dbReference>
<evidence type="ECO:0000256" key="8">
    <source>
        <dbReference type="PROSITE-ProRule" id="PRU10072"/>
    </source>
</evidence>
<dbReference type="EC" id="3.2.2.27" evidence="3 7"/>
<feature type="compositionally biased region" description="Basic and acidic residues" evidence="10">
    <location>
        <begin position="78"/>
        <end position="95"/>
    </location>
</feature>
<dbReference type="EMBL" id="HBIU01030584">
    <property type="protein sequence ID" value="CAE0635370.1"/>
    <property type="molecule type" value="Transcribed_RNA"/>
</dbReference>
<dbReference type="NCBIfam" id="NF003588">
    <property type="entry name" value="PRK05254.1-1"/>
    <property type="match status" value="1"/>
</dbReference>